<accession>A0ABW2PWG8</accession>
<dbReference type="Proteomes" id="UP001596505">
    <property type="component" value="Unassembled WGS sequence"/>
</dbReference>
<feature type="transmembrane region" description="Helical" evidence="1">
    <location>
        <begin position="112"/>
        <end position="129"/>
    </location>
</feature>
<dbReference type="GO" id="GO:0016874">
    <property type="term" value="F:ligase activity"/>
    <property type="evidence" value="ECO:0007669"/>
    <property type="project" value="UniProtKB-KW"/>
</dbReference>
<dbReference type="PANTHER" id="PTHR37422">
    <property type="entry name" value="TEICHURONIC ACID BIOSYNTHESIS PROTEIN TUAE"/>
    <property type="match status" value="1"/>
</dbReference>
<dbReference type="EMBL" id="JBHTCO010000007">
    <property type="protein sequence ID" value="MFC7393007.1"/>
    <property type="molecule type" value="Genomic_DNA"/>
</dbReference>
<name>A0ABW2PWG8_9BACL</name>
<feature type="transmembrane region" description="Helical" evidence="1">
    <location>
        <begin position="221"/>
        <end position="242"/>
    </location>
</feature>
<evidence type="ECO:0000313" key="3">
    <source>
        <dbReference type="Proteomes" id="UP001596505"/>
    </source>
</evidence>
<feature type="transmembrane region" description="Helical" evidence="1">
    <location>
        <begin position="141"/>
        <end position="170"/>
    </location>
</feature>
<reference evidence="3" key="1">
    <citation type="journal article" date="2019" name="Int. J. Syst. Evol. Microbiol.">
        <title>The Global Catalogue of Microorganisms (GCM) 10K type strain sequencing project: providing services to taxonomists for standard genome sequencing and annotation.</title>
        <authorList>
            <consortium name="The Broad Institute Genomics Platform"/>
            <consortium name="The Broad Institute Genome Sequencing Center for Infectious Disease"/>
            <person name="Wu L."/>
            <person name="Ma J."/>
        </authorList>
    </citation>
    <scope>NUCLEOTIDE SEQUENCE [LARGE SCALE GENOMIC DNA]</scope>
    <source>
        <strain evidence="3">CGMCC 1.16305</strain>
    </source>
</reference>
<keyword evidence="1" id="KW-0812">Transmembrane</keyword>
<feature type="transmembrane region" description="Helical" evidence="1">
    <location>
        <begin position="25"/>
        <end position="46"/>
    </location>
</feature>
<gene>
    <name evidence="2" type="ORF">ACFQRG_08425</name>
</gene>
<comment type="caution">
    <text evidence="2">The sequence shown here is derived from an EMBL/GenBank/DDBJ whole genome shotgun (WGS) entry which is preliminary data.</text>
</comment>
<keyword evidence="3" id="KW-1185">Reference proteome</keyword>
<feature type="transmembrane region" description="Helical" evidence="1">
    <location>
        <begin position="58"/>
        <end position="78"/>
    </location>
</feature>
<dbReference type="RefSeq" id="WP_380965443.1">
    <property type="nucleotide sequence ID" value="NZ_JBHTCO010000007.1"/>
</dbReference>
<organism evidence="2 3">
    <name type="scientific">Scopulibacillus cellulosilyticus</name>
    <dbReference type="NCBI Taxonomy" id="2665665"/>
    <lineage>
        <taxon>Bacteria</taxon>
        <taxon>Bacillati</taxon>
        <taxon>Bacillota</taxon>
        <taxon>Bacilli</taxon>
        <taxon>Bacillales</taxon>
        <taxon>Sporolactobacillaceae</taxon>
        <taxon>Scopulibacillus</taxon>
    </lineage>
</organism>
<keyword evidence="1" id="KW-0472">Membrane</keyword>
<proteinExistence type="predicted"/>
<evidence type="ECO:0000313" key="2">
    <source>
        <dbReference type="EMBL" id="MFC7393007.1"/>
    </source>
</evidence>
<protein>
    <submittedName>
        <fullName evidence="2">O-antigen ligase family protein</fullName>
    </submittedName>
</protein>
<dbReference type="PANTHER" id="PTHR37422:SF13">
    <property type="entry name" value="LIPOPOLYSACCHARIDE BIOSYNTHESIS PROTEIN PA4999-RELATED"/>
    <property type="match status" value="1"/>
</dbReference>
<keyword evidence="2" id="KW-0436">Ligase</keyword>
<feature type="transmembrane region" description="Helical" evidence="1">
    <location>
        <begin position="327"/>
        <end position="350"/>
    </location>
</feature>
<dbReference type="InterPro" id="IPR051533">
    <property type="entry name" value="WaaL-like"/>
</dbReference>
<keyword evidence="1" id="KW-1133">Transmembrane helix</keyword>
<sequence>MILFAFYSSLHSLFTVFQNGEVANTIAHVATLVIGLCVYFSSTYYGELFQELKYYRTFLISLILAFVPLIILGDLQLINQFSGKLSFVNNITSFFAQNVYDKRIQGVSGEPSWAMLHILTGLVLFLFFLRGKKSLFILTVIINLIILFVCSFSFYGYLVLGFSLILYMIFTKKVKNLFLGVLILLVLFIGLKLILLDSGISNYSINRFSKLSNITSFKDVLFLDGSFFVRITFPLIGFIEFIRHPIFGLGGGNSYLEFKQILLSYFPEGIKYPEVYFNAFINNKVFTPRNLFSKILAEEGIIGITLFLGFLITFYKKFCKGNISVFTFFLVIAIFLNFDSYATIDCWLLLGLIKSGFFDRGLNVERKNSIYQHNFPVSNG</sequence>
<feature type="transmembrane region" description="Helical" evidence="1">
    <location>
        <begin position="176"/>
        <end position="200"/>
    </location>
</feature>
<feature type="transmembrane region" description="Helical" evidence="1">
    <location>
        <begin position="295"/>
        <end position="315"/>
    </location>
</feature>
<evidence type="ECO:0000256" key="1">
    <source>
        <dbReference type="SAM" id="Phobius"/>
    </source>
</evidence>